<evidence type="ECO:0000256" key="2">
    <source>
        <dbReference type="ARBA" id="ARBA00023125"/>
    </source>
</evidence>
<gene>
    <name evidence="6" type="ordered locus">Spica_0307</name>
</gene>
<sequence length="756" mass="83011">MVGMKRKIIGFLAARLDEPYQHSVWSGAVEEAEKLGITLIFFGGQRLESPVGFEALDNIAFNLAARSHLDALVVMTNVIGTYLTQDEILVFMNRLKKVPLVSVGVEIPGIHSVFIDNSGGMTAIAEHLVKVHRRREFLFLAGPINHNESIAREKEFSQHLKMLLGNEFILRIEYCNFQENEAWDTVGRLISQGLSFDAIVAANDLMAMGALRALAEAGIRVPEEVSVTGFDDTEDSRFSIPPLTTIRQGTCELGRQAIRSLSINLGLLPKAHMIMHRTPVSLVIRESCGCSSIPEHDFCNDQRLQTYQIGSGENSDAGVLLQLANDVNTALSRGRNPATIQYRHLEAPYLEKAQVIIAEGIARYQASLRRSVERRAAVLREIEASLVSSFALTDILSAVAAGTRTLGISACYLALFESKGITPEWARLLLASEGNKTRILAPYGVRFRTVDILPGGLPDNWKSYVVEPLRFGEERLGYLVCTADSEDRQVFEALRDQVSGAIKGALLMTAERDRERNLEHQVRIRTIELSRMNEQLREEIERRRALERELLDISNDIMASIGRDIHDDLCQNIAGIGLMAAILEGNLRRLDGPGAAEAANAAASIAHAASKTASQAKGMARGLYPAELEAKGLVAAVGELVKAAQNRSNMAITLEVSPGFTIKNSEKALHLYRIIQEALNNAVTHSKASHIQVSLKGDRESVEVMVADNGIGFNPQRVQTVGLGLRILKYRSSLIGGELRIRALDPGCCVSCRVVR</sequence>
<dbReference type="GO" id="GO:0016020">
    <property type="term" value="C:membrane"/>
    <property type="evidence" value="ECO:0007669"/>
    <property type="project" value="InterPro"/>
</dbReference>
<dbReference type="SUPFAM" id="SSF53822">
    <property type="entry name" value="Periplasmic binding protein-like I"/>
    <property type="match status" value="1"/>
</dbReference>
<dbReference type="CDD" id="cd06267">
    <property type="entry name" value="PBP1_LacI_sugar_binding-like"/>
    <property type="match status" value="1"/>
</dbReference>
<dbReference type="HOGENOM" id="CLU_357486_0_0_12"/>
<name>F8EZW0_GRAC1</name>
<evidence type="ECO:0000313" key="6">
    <source>
        <dbReference type="EMBL" id="AEJ18473.1"/>
    </source>
</evidence>
<keyword evidence="7" id="KW-1185">Reference proteome</keyword>
<evidence type="ECO:0000259" key="5">
    <source>
        <dbReference type="PROSITE" id="PS50109"/>
    </source>
</evidence>
<keyword evidence="1" id="KW-0805">Transcription regulation</keyword>
<dbReference type="SMART" id="SM00387">
    <property type="entry name" value="HATPase_c"/>
    <property type="match status" value="1"/>
</dbReference>
<dbReference type="PANTHER" id="PTHR30146">
    <property type="entry name" value="LACI-RELATED TRANSCRIPTIONAL REPRESSOR"/>
    <property type="match status" value="1"/>
</dbReference>
<dbReference type="InterPro" id="IPR046335">
    <property type="entry name" value="LacI/GalR-like_sensor"/>
</dbReference>
<dbReference type="eggNOG" id="COG4585">
    <property type="taxonomic scope" value="Bacteria"/>
</dbReference>
<feature type="coiled-coil region" evidence="4">
    <location>
        <begin position="529"/>
        <end position="556"/>
    </location>
</feature>
<dbReference type="PROSITE" id="PS50109">
    <property type="entry name" value="HIS_KIN"/>
    <property type="match status" value="1"/>
</dbReference>
<dbReference type="SUPFAM" id="SSF55874">
    <property type="entry name" value="ATPase domain of HSP90 chaperone/DNA topoisomerase II/histidine kinase"/>
    <property type="match status" value="1"/>
</dbReference>
<evidence type="ECO:0000256" key="4">
    <source>
        <dbReference type="SAM" id="Coils"/>
    </source>
</evidence>
<evidence type="ECO:0000256" key="1">
    <source>
        <dbReference type="ARBA" id="ARBA00023015"/>
    </source>
</evidence>
<dbReference type="InterPro" id="IPR003594">
    <property type="entry name" value="HATPase_dom"/>
</dbReference>
<dbReference type="GO" id="GO:0003700">
    <property type="term" value="F:DNA-binding transcription factor activity"/>
    <property type="evidence" value="ECO:0007669"/>
    <property type="project" value="TreeGrafter"/>
</dbReference>
<dbReference type="OrthoDB" id="6231at2"/>
<feature type="domain" description="Histidine kinase" evidence="5">
    <location>
        <begin position="564"/>
        <end position="756"/>
    </location>
</feature>
<dbReference type="eggNOG" id="COG1609">
    <property type="taxonomic scope" value="Bacteria"/>
</dbReference>
<dbReference type="EMBL" id="CP002868">
    <property type="protein sequence ID" value="AEJ18473.1"/>
    <property type="molecule type" value="Genomic_DNA"/>
</dbReference>
<dbReference type="STRING" id="744872.Spica_0307"/>
<organism evidence="6 7">
    <name type="scientific">Gracilinema caldarium (strain ATCC 51460 / DSM 7334 / H1)</name>
    <name type="common">Treponema caldarium</name>
    <dbReference type="NCBI Taxonomy" id="744872"/>
    <lineage>
        <taxon>Bacteria</taxon>
        <taxon>Pseudomonadati</taxon>
        <taxon>Spirochaetota</taxon>
        <taxon>Spirochaetia</taxon>
        <taxon>Spirochaetales</taxon>
        <taxon>Breznakiellaceae</taxon>
        <taxon>Gracilinema</taxon>
    </lineage>
</organism>
<keyword evidence="3" id="KW-0804">Transcription</keyword>
<keyword evidence="4" id="KW-0175">Coiled coil</keyword>
<dbReference type="InterPro" id="IPR011712">
    <property type="entry name" value="Sig_transdc_His_kin_sub3_dim/P"/>
</dbReference>
<reference evidence="7" key="1">
    <citation type="journal article" date="2013" name="Stand. Genomic Sci.">
        <title>Genome sequence of the thermophilic fresh-water bacterium Spirochaeta caldaria type strain (H1(T)), reclassification of Spirochaeta caldaria, Spirochaeta stenostrepta, and Spirochaeta zuelzerae in the genus Treponema as Treponema caldaria comb. nov., Treponema stenostrepta comb. nov., and Treponema zuelzerae comb. nov., and emendation of the genus Treponema.</title>
        <authorList>
            <person name="Abt B."/>
            <person name="Goker M."/>
            <person name="Scheuner C."/>
            <person name="Han C."/>
            <person name="Lu M."/>
            <person name="Misra M."/>
            <person name="Lapidus A."/>
            <person name="Nolan M."/>
            <person name="Lucas S."/>
            <person name="Hammon N."/>
            <person name="Deshpande S."/>
            <person name="Cheng J.F."/>
            <person name="Tapia R."/>
            <person name="Goodwin L.A."/>
            <person name="Pitluck S."/>
            <person name="Liolios K."/>
            <person name="Pagani I."/>
            <person name="Ivanova N."/>
            <person name="Mavromatis K."/>
            <person name="Mikhailova N."/>
            <person name="Huntemann M."/>
            <person name="Pati A."/>
            <person name="Chen A."/>
            <person name="Palaniappan K."/>
            <person name="Land M."/>
            <person name="Hauser L."/>
            <person name="Jeffries C.D."/>
            <person name="Rohde M."/>
            <person name="Spring S."/>
            <person name="Gronow S."/>
            <person name="Detter J.C."/>
            <person name="Bristow J."/>
            <person name="Eisen J.A."/>
            <person name="Markowitz V."/>
            <person name="Hugenholtz P."/>
            <person name="Kyrpides N.C."/>
            <person name="Woyke T."/>
            <person name="Klenk H.P."/>
        </authorList>
    </citation>
    <scope>NUCLEOTIDE SEQUENCE</scope>
    <source>
        <strain evidence="7">ATCC 51460 / DSM 7334 / H1</strain>
    </source>
</reference>
<dbReference type="GO" id="GO:0000155">
    <property type="term" value="F:phosphorelay sensor kinase activity"/>
    <property type="evidence" value="ECO:0007669"/>
    <property type="project" value="InterPro"/>
</dbReference>
<protein>
    <submittedName>
        <fullName evidence="6">Histidine kinase</fullName>
    </submittedName>
</protein>
<dbReference type="CDD" id="cd16917">
    <property type="entry name" value="HATPase_UhpB-NarQ-NarX-like"/>
    <property type="match status" value="1"/>
</dbReference>
<dbReference type="InterPro" id="IPR036890">
    <property type="entry name" value="HATPase_C_sf"/>
</dbReference>
<dbReference type="AlphaFoldDB" id="F8EZW0"/>
<proteinExistence type="predicted"/>
<keyword evidence="2" id="KW-0238">DNA-binding</keyword>
<keyword evidence="6" id="KW-0418">Kinase</keyword>
<dbReference type="PANTHER" id="PTHR30146:SF24">
    <property type="entry name" value="XYLOSE OPERON REGULATORY PROTEIN"/>
    <property type="match status" value="1"/>
</dbReference>
<dbReference type="GO" id="GO:0000976">
    <property type="term" value="F:transcription cis-regulatory region binding"/>
    <property type="evidence" value="ECO:0007669"/>
    <property type="project" value="TreeGrafter"/>
</dbReference>
<dbReference type="Gene3D" id="3.40.50.2300">
    <property type="match status" value="2"/>
</dbReference>
<dbReference type="InterPro" id="IPR005467">
    <property type="entry name" value="His_kinase_dom"/>
</dbReference>
<accession>F8EZW0</accession>
<dbReference type="Pfam" id="PF13377">
    <property type="entry name" value="Peripla_BP_3"/>
    <property type="match status" value="1"/>
</dbReference>
<dbReference type="GO" id="GO:0046983">
    <property type="term" value="F:protein dimerization activity"/>
    <property type="evidence" value="ECO:0007669"/>
    <property type="project" value="InterPro"/>
</dbReference>
<dbReference type="Pfam" id="PF07730">
    <property type="entry name" value="HisKA_3"/>
    <property type="match status" value="1"/>
</dbReference>
<dbReference type="Pfam" id="PF02518">
    <property type="entry name" value="HATPase_c"/>
    <property type="match status" value="1"/>
</dbReference>
<evidence type="ECO:0000313" key="7">
    <source>
        <dbReference type="Proteomes" id="UP000000503"/>
    </source>
</evidence>
<keyword evidence="6" id="KW-0808">Transferase</keyword>
<dbReference type="Proteomes" id="UP000000503">
    <property type="component" value="Chromosome"/>
</dbReference>
<dbReference type="Gene3D" id="3.30.565.10">
    <property type="entry name" value="Histidine kinase-like ATPase, C-terminal domain"/>
    <property type="match status" value="1"/>
</dbReference>
<dbReference type="KEGG" id="scd:Spica_0307"/>
<evidence type="ECO:0000256" key="3">
    <source>
        <dbReference type="ARBA" id="ARBA00023163"/>
    </source>
</evidence>
<dbReference type="InterPro" id="IPR028082">
    <property type="entry name" value="Peripla_BP_I"/>
</dbReference>